<feature type="signal peptide" evidence="1">
    <location>
        <begin position="1"/>
        <end position="21"/>
    </location>
</feature>
<accession>A0A9N9XNR4</accession>
<keyword evidence="3" id="KW-1185">Reference proteome</keyword>
<dbReference type="Proteomes" id="UP001153712">
    <property type="component" value="Chromosome 11"/>
</dbReference>
<reference evidence="2" key="1">
    <citation type="submission" date="2022-01" db="EMBL/GenBank/DDBJ databases">
        <authorList>
            <person name="King R."/>
        </authorList>
    </citation>
    <scope>NUCLEOTIDE SEQUENCE</scope>
</reference>
<evidence type="ECO:0000256" key="1">
    <source>
        <dbReference type="SAM" id="SignalP"/>
    </source>
</evidence>
<dbReference type="InterPro" id="IPR036383">
    <property type="entry name" value="TSP1_rpt_sf"/>
</dbReference>
<gene>
    <name evidence="2" type="ORF">PHYEVI_LOCUS2562</name>
</gene>
<dbReference type="InterPro" id="IPR000884">
    <property type="entry name" value="TSP1_rpt"/>
</dbReference>
<dbReference type="Pfam" id="PF00090">
    <property type="entry name" value="TSP_1"/>
    <property type="match status" value="1"/>
</dbReference>
<organism evidence="2 3">
    <name type="scientific">Phyllotreta striolata</name>
    <name type="common">Striped flea beetle</name>
    <name type="synonym">Crioceris striolata</name>
    <dbReference type="NCBI Taxonomy" id="444603"/>
    <lineage>
        <taxon>Eukaryota</taxon>
        <taxon>Metazoa</taxon>
        <taxon>Ecdysozoa</taxon>
        <taxon>Arthropoda</taxon>
        <taxon>Hexapoda</taxon>
        <taxon>Insecta</taxon>
        <taxon>Pterygota</taxon>
        <taxon>Neoptera</taxon>
        <taxon>Endopterygota</taxon>
        <taxon>Coleoptera</taxon>
        <taxon>Polyphaga</taxon>
        <taxon>Cucujiformia</taxon>
        <taxon>Chrysomeloidea</taxon>
        <taxon>Chrysomelidae</taxon>
        <taxon>Galerucinae</taxon>
        <taxon>Alticini</taxon>
        <taxon>Phyllotreta</taxon>
    </lineage>
</organism>
<dbReference type="PROSITE" id="PS50092">
    <property type="entry name" value="TSP1"/>
    <property type="match status" value="1"/>
</dbReference>
<dbReference type="SUPFAM" id="SSF82895">
    <property type="entry name" value="TSP-1 type 1 repeat"/>
    <property type="match status" value="1"/>
</dbReference>
<feature type="chain" id="PRO_5040247658" evidence="1">
    <location>
        <begin position="22"/>
        <end position="153"/>
    </location>
</feature>
<keyword evidence="1" id="KW-0732">Signal</keyword>
<sequence length="153" mass="17494">MYISQNLFYTLILIRFISCIANDANEMSAYYNESSKILGDQNIFNDLTKRSANDITLNQLKTLLEKKLRSNKRTIRENKAENSTSTTSTASTKPAAVWQEWTAWSSCSVTCGKGRHIRWRHCKENCSEAETEMEEKSCQLPACPQKLFGLIKL</sequence>
<protein>
    <submittedName>
        <fullName evidence="2">Uncharacterized protein</fullName>
    </submittedName>
</protein>
<name>A0A9N9XNR4_PHYSR</name>
<dbReference type="OrthoDB" id="5989160at2759"/>
<proteinExistence type="predicted"/>
<evidence type="ECO:0000313" key="2">
    <source>
        <dbReference type="EMBL" id="CAG9856136.1"/>
    </source>
</evidence>
<dbReference type="EMBL" id="OU900104">
    <property type="protein sequence ID" value="CAG9856136.1"/>
    <property type="molecule type" value="Genomic_DNA"/>
</dbReference>
<dbReference type="AlphaFoldDB" id="A0A9N9XNR4"/>
<dbReference type="Gene3D" id="2.20.100.10">
    <property type="entry name" value="Thrombospondin type-1 (TSP1) repeat"/>
    <property type="match status" value="1"/>
</dbReference>
<dbReference type="SMART" id="SM00209">
    <property type="entry name" value="TSP1"/>
    <property type="match status" value="1"/>
</dbReference>
<evidence type="ECO:0000313" key="3">
    <source>
        <dbReference type="Proteomes" id="UP001153712"/>
    </source>
</evidence>